<accession>A0A1H6FBS3</accession>
<evidence type="ECO:0000313" key="2">
    <source>
        <dbReference type="EMBL" id="SEH06596.1"/>
    </source>
</evidence>
<dbReference type="Proteomes" id="UP000236724">
    <property type="component" value="Unassembled WGS sequence"/>
</dbReference>
<feature type="region of interest" description="Disordered" evidence="1">
    <location>
        <begin position="262"/>
        <end position="282"/>
    </location>
</feature>
<organism evidence="2 3">
    <name type="scientific">Candidatus Venteria ishoeyi</name>
    <dbReference type="NCBI Taxonomy" id="1899563"/>
    <lineage>
        <taxon>Bacteria</taxon>
        <taxon>Pseudomonadati</taxon>
        <taxon>Pseudomonadota</taxon>
        <taxon>Gammaproteobacteria</taxon>
        <taxon>Thiotrichales</taxon>
        <taxon>Thiotrichaceae</taxon>
        <taxon>Venteria</taxon>
    </lineage>
</organism>
<proteinExistence type="predicted"/>
<keyword evidence="3" id="KW-1185">Reference proteome</keyword>
<evidence type="ECO:0008006" key="4">
    <source>
        <dbReference type="Google" id="ProtNLM"/>
    </source>
</evidence>
<protein>
    <recommendedName>
        <fullName evidence="4">Transposase (putative) YhgA-like domain-containing protein</fullName>
    </recommendedName>
</protein>
<evidence type="ECO:0000313" key="3">
    <source>
        <dbReference type="Proteomes" id="UP000236724"/>
    </source>
</evidence>
<dbReference type="EMBL" id="FMSV02000499">
    <property type="protein sequence ID" value="SEH06596.1"/>
    <property type="molecule type" value="Genomic_DNA"/>
</dbReference>
<name>A0A1H6FBS3_9GAMM</name>
<sequence length="332" mass="38720">MCLYGNFVPGSRTIDKSMTNNSNPKTHDSLFKWLISAFTQEFFAHYFPHVKIGKYRFIDKEFISKYEALKESLKGDLFLILEVEINGVLQEVAIQIEHQSQRKDIAERLFEYLCYVWLLKKKPVWSIVIYTDDAVWRKPVTDEFYYAFSAKQTQQYFHFDVIKIKNEKSSDLIKQHSLLCKLLALKANDTGSNPETLIYEIYQAVDQLKGKLEDDRLLLINQWVDSYKKIPVQRFKQIKQEFNMEYIEATITEHIRNQAFREGEAKGEARGEARGEVRGEAKGEAKGTLKGQLLLCQQLYQQGLLSEDKYKSMAESLNQQLRALQRSKPGND</sequence>
<reference evidence="2 3" key="1">
    <citation type="submission" date="2016-10" db="EMBL/GenBank/DDBJ databases">
        <authorList>
            <person name="de Groot N.N."/>
        </authorList>
    </citation>
    <scope>NUCLEOTIDE SEQUENCE [LARGE SCALE GENOMIC DNA]</scope>
    <source>
        <strain evidence="2">MBHS1</strain>
    </source>
</reference>
<dbReference type="AlphaFoldDB" id="A0A1H6FBS3"/>
<evidence type="ECO:0000256" key="1">
    <source>
        <dbReference type="SAM" id="MobiDB-lite"/>
    </source>
</evidence>
<gene>
    <name evidence="2" type="ORF">MBHS_02460</name>
</gene>